<organism evidence="2 3">
    <name type="scientific">Porites evermanni</name>
    <dbReference type="NCBI Taxonomy" id="104178"/>
    <lineage>
        <taxon>Eukaryota</taxon>
        <taxon>Metazoa</taxon>
        <taxon>Cnidaria</taxon>
        <taxon>Anthozoa</taxon>
        <taxon>Hexacorallia</taxon>
        <taxon>Scleractinia</taxon>
        <taxon>Fungiina</taxon>
        <taxon>Poritidae</taxon>
        <taxon>Porites</taxon>
    </lineage>
</organism>
<protein>
    <submittedName>
        <fullName evidence="2">Uncharacterized protein</fullName>
    </submittedName>
</protein>
<name>A0ABN8MJE1_9CNID</name>
<feature type="region of interest" description="Disordered" evidence="1">
    <location>
        <begin position="21"/>
        <end position="48"/>
    </location>
</feature>
<evidence type="ECO:0000313" key="3">
    <source>
        <dbReference type="Proteomes" id="UP001159427"/>
    </source>
</evidence>
<evidence type="ECO:0000256" key="1">
    <source>
        <dbReference type="SAM" id="MobiDB-lite"/>
    </source>
</evidence>
<dbReference type="EMBL" id="CALNXI010000595">
    <property type="protein sequence ID" value="CAH3029836.1"/>
    <property type="molecule type" value="Genomic_DNA"/>
</dbReference>
<dbReference type="Proteomes" id="UP001159427">
    <property type="component" value="Unassembled WGS sequence"/>
</dbReference>
<evidence type="ECO:0000313" key="2">
    <source>
        <dbReference type="EMBL" id="CAH3029836.1"/>
    </source>
</evidence>
<keyword evidence="3" id="KW-1185">Reference proteome</keyword>
<reference evidence="2 3" key="1">
    <citation type="submission" date="2022-05" db="EMBL/GenBank/DDBJ databases">
        <authorList>
            <consortium name="Genoscope - CEA"/>
            <person name="William W."/>
        </authorList>
    </citation>
    <scope>NUCLEOTIDE SEQUENCE [LARGE SCALE GENOMIC DNA]</scope>
</reference>
<feature type="compositionally biased region" description="Basic and acidic residues" evidence="1">
    <location>
        <begin position="21"/>
        <end position="30"/>
    </location>
</feature>
<accession>A0ABN8MJE1</accession>
<gene>
    <name evidence="2" type="ORF">PEVE_00036831</name>
</gene>
<comment type="caution">
    <text evidence="2">The sequence shown here is derived from an EMBL/GenBank/DDBJ whole genome shotgun (WGS) entry which is preliminary data.</text>
</comment>
<proteinExistence type="predicted"/>
<sequence>MATPDVLFHANALRLSISVSETRKREREEQGTQGTMTALVPTENHRGQGRVSDICTNLSYPDILPEACVQAVSSTKTVEKNEDLLRLPHSHASHPVWKKMQLWPYVLYPTEP</sequence>